<dbReference type="KEGG" id="nall:PP769_06385"/>
<feature type="binding site" evidence="6">
    <location>
        <position position="151"/>
    </location>
    <ligand>
        <name>Fe cation</name>
        <dbReference type="ChEBI" id="CHEBI:24875"/>
        <label>2</label>
    </ligand>
</feature>
<feature type="binding site" evidence="6">
    <location>
        <position position="178"/>
    </location>
    <ligand>
        <name>Fe cation</name>
        <dbReference type="ChEBI" id="CHEBI:24875"/>
        <label>1</label>
    </ligand>
</feature>
<dbReference type="RefSeq" id="WP_312646125.1">
    <property type="nucleotide sequence ID" value="NZ_CP116967.1"/>
</dbReference>
<dbReference type="AlphaFoldDB" id="A0AA96GDM8"/>
<dbReference type="Proteomes" id="UP001302719">
    <property type="component" value="Chromosome"/>
</dbReference>
<keyword evidence="8" id="KW-1185">Reference proteome</keyword>
<evidence type="ECO:0000256" key="3">
    <source>
        <dbReference type="ARBA" id="ARBA00023004"/>
    </source>
</evidence>
<keyword evidence="3" id="KW-0408">Iron</keyword>
<comment type="similarity">
    <text evidence="4">Belongs to the YmdB-like family.</text>
</comment>
<evidence type="ECO:0000313" key="7">
    <source>
        <dbReference type="EMBL" id="WNM59387.1"/>
    </source>
</evidence>
<dbReference type="PIRSF" id="PIRSF004789">
    <property type="entry name" value="DR1281"/>
    <property type="match status" value="1"/>
</dbReference>
<dbReference type="Gene3D" id="3.60.21.10">
    <property type="match status" value="1"/>
</dbReference>
<protein>
    <submittedName>
        <fullName evidence="7">TIGR00282 family metallophosphoesterase</fullName>
    </submittedName>
</protein>
<evidence type="ECO:0000313" key="8">
    <source>
        <dbReference type="Proteomes" id="UP001302719"/>
    </source>
</evidence>
<dbReference type="GO" id="GO:0046872">
    <property type="term" value="F:metal ion binding"/>
    <property type="evidence" value="ECO:0007669"/>
    <property type="project" value="UniProtKB-KW"/>
</dbReference>
<feature type="binding site" evidence="6">
    <location>
        <position position="67"/>
    </location>
    <ligand>
        <name>Fe cation</name>
        <dbReference type="ChEBI" id="CHEBI:24875"/>
        <label>2</label>
    </ligand>
</feature>
<gene>
    <name evidence="7" type="ORF">PP769_06385</name>
</gene>
<evidence type="ECO:0000256" key="5">
    <source>
        <dbReference type="PIRSR" id="PIRSR004789-50"/>
    </source>
</evidence>
<organism evidence="7 8">
    <name type="scientific">Candidatus Nitrospira allomarina</name>
    <dbReference type="NCBI Taxonomy" id="3020900"/>
    <lineage>
        <taxon>Bacteria</taxon>
        <taxon>Pseudomonadati</taxon>
        <taxon>Nitrospirota</taxon>
        <taxon>Nitrospiria</taxon>
        <taxon>Nitrospirales</taxon>
        <taxon>Nitrospiraceae</taxon>
        <taxon>Nitrospira</taxon>
    </lineage>
</organism>
<feature type="binding site" evidence="6">
    <location>
        <position position="8"/>
    </location>
    <ligand>
        <name>Fe cation</name>
        <dbReference type="ChEBI" id="CHEBI:24875"/>
        <label>1</label>
    </ligand>
</feature>
<evidence type="ECO:0000256" key="6">
    <source>
        <dbReference type="PIRSR" id="PIRSR004789-51"/>
    </source>
</evidence>
<dbReference type="InterPro" id="IPR005235">
    <property type="entry name" value="YmdB-like"/>
</dbReference>
<dbReference type="SUPFAM" id="SSF56300">
    <property type="entry name" value="Metallo-dependent phosphatases"/>
    <property type="match status" value="1"/>
</dbReference>
<feature type="binding site" evidence="6">
    <location>
        <position position="40"/>
    </location>
    <ligand>
        <name>Fe cation</name>
        <dbReference type="ChEBI" id="CHEBI:24875"/>
        <label>1</label>
    </ligand>
</feature>
<keyword evidence="2" id="KW-0378">Hydrolase</keyword>
<reference evidence="7 8" key="1">
    <citation type="submission" date="2023-01" db="EMBL/GenBank/DDBJ databases">
        <title>Cultivation and genomic characterization of new, ubiquitous marine nitrite-oxidizing bacteria from the Nitrospirales.</title>
        <authorList>
            <person name="Mueller A.J."/>
            <person name="Daebeler A."/>
            <person name="Herbold C.W."/>
            <person name="Kirkegaard R.H."/>
            <person name="Daims H."/>
        </authorList>
    </citation>
    <scope>NUCLEOTIDE SEQUENCE [LARGE SCALE GENOMIC DNA]</scope>
    <source>
        <strain evidence="7 8">VA</strain>
    </source>
</reference>
<dbReference type="Pfam" id="PF13277">
    <property type="entry name" value="YmdB"/>
    <property type="match status" value="1"/>
</dbReference>
<feature type="binding site" evidence="6">
    <location>
        <position position="39"/>
    </location>
    <ligand>
        <name>Fe cation</name>
        <dbReference type="ChEBI" id="CHEBI:24875"/>
        <label>1</label>
    </ligand>
</feature>
<dbReference type="PANTHER" id="PTHR36303:SF1">
    <property type="entry name" value="2',3'-CYCLIC-NUCLEOTIDE 2'-PHOSPHODIESTERASE"/>
    <property type="match status" value="1"/>
</dbReference>
<dbReference type="InterPro" id="IPR029052">
    <property type="entry name" value="Metallo-depent_PP-like"/>
</dbReference>
<dbReference type="EMBL" id="CP116967">
    <property type="protein sequence ID" value="WNM59387.1"/>
    <property type="molecule type" value="Genomic_DNA"/>
</dbReference>
<name>A0AA96GDM8_9BACT</name>
<proteinExistence type="inferred from homology"/>
<sequence length="259" mass="28494">MNVLFIGDIMGEPGRRVILKHLSKVIQEHKIDLVIGNGENAAGGFGITQEVAEDLFDLGLSVITLGNHAWDKREALEYLQKEQRVIRPANYPDGVPGKGTCVVETIHGERLVILQLMGRVFMPMVDCPFRVAERELAQLTTQTHCILVDMHAETTSEKMAMGYFLDGKVSAVLGTHTHVQTADEQILPQGTGYLTDVGMTGPVQSVIGMKPNMVIQKFLTQLPKRFEVATGPSVLSAAVLNINYSTGKTTHITRLRVFE</sequence>
<evidence type="ECO:0000256" key="1">
    <source>
        <dbReference type="ARBA" id="ARBA00022723"/>
    </source>
</evidence>
<evidence type="ECO:0000256" key="2">
    <source>
        <dbReference type="ARBA" id="ARBA00022801"/>
    </source>
</evidence>
<dbReference type="PANTHER" id="PTHR36303">
    <property type="entry name" value="2',3'-CYCLIC-NUCLEOTIDE 2'-PHOSPHODIESTERASE"/>
    <property type="match status" value="1"/>
</dbReference>
<feature type="binding site" evidence="6">
    <location>
        <position position="39"/>
    </location>
    <ligand>
        <name>Fe cation</name>
        <dbReference type="ChEBI" id="CHEBI:24875"/>
        <label>2</label>
    </ligand>
</feature>
<dbReference type="CDD" id="cd07382">
    <property type="entry name" value="MPP_DR1281"/>
    <property type="match status" value="1"/>
</dbReference>
<feature type="active site" description="Proton donor" evidence="5">
    <location>
        <position position="68"/>
    </location>
</feature>
<keyword evidence="1 6" id="KW-0479">Metal-binding</keyword>
<evidence type="ECO:0000256" key="4">
    <source>
        <dbReference type="ARBA" id="ARBA00061401"/>
    </source>
</evidence>
<dbReference type="NCBIfam" id="TIGR00282">
    <property type="entry name" value="TIGR00282 family metallophosphoesterase"/>
    <property type="match status" value="1"/>
</dbReference>
<feature type="binding site" evidence="6">
    <location>
        <position position="176"/>
    </location>
    <ligand>
        <name>Fe cation</name>
        <dbReference type="ChEBI" id="CHEBI:24875"/>
        <label>2</label>
    </ligand>
</feature>
<dbReference type="FunFam" id="3.60.21.10:FF:000016">
    <property type="entry name" value="Putative metallophosphoesterase"/>
    <property type="match status" value="1"/>
</dbReference>
<dbReference type="GO" id="GO:0004113">
    <property type="term" value="F:2',3'-cyclic-nucleotide 3'-phosphodiesterase activity"/>
    <property type="evidence" value="ECO:0007669"/>
    <property type="project" value="TreeGrafter"/>
</dbReference>
<accession>A0AA96GDM8</accession>